<dbReference type="SMART" id="SM00637">
    <property type="entry name" value="CBD_II"/>
    <property type="match status" value="1"/>
</dbReference>
<accession>A0ABV5SF23</accession>
<comment type="caution">
    <text evidence="3">The sequence shown here is derived from an EMBL/GenBank/DDBJ whole genome shotgun (WGS) entry which is preliminary data.</text>
</comment>
<dbReference type="PROSITE" id="PS51173">
    <property type="entry name" value="CBM2"/>
    <property type="match status" value="1"/>
</dbReference>
<evidence type="ECO:0000256" key="1">
    <source>
        <dbReference type="SAM" id="SignalP"/>
    </source>
</evidence>
<keyword evidence="4" id="KW-1185">Reference proteome</keyword>
<dbReference type="Gene3D" id="2.60.40.290">
    <property type="match status" value="1"/>
</dbReference>
<feature type="signal peptide" evidence="1">
    <location>
        <begin position="1"/>
        <end position="27"/>
    </location>
</feature>
<keyword evidence="1" id="KW-0732">Signal</keyword>
<evidence type="ECO:0000313" key="4">
    <source>
        <dbReference type="Proteomes" id="UP001589532"/>
    </source>
</evidence>
<dbReference type="SUPFAM" id="SSF49384">
    <property type="entry name" value="Carbohydrate-binding domain"/>
    <property type="match status" value="1"/>
</dbReference>
<dbReference type="InterPro" id="IPR001919">
    <property type="entry name" value="CBD2"/>
</dbReference>
<evidence type="ECO:0000313" key="3">
    <source>
        <dbReference type="EMBL" id="MFB9630300.1"/>
    </source>
</evidence>
<dbReference type="EMBL" id="JBHMBW010000094">
    <property type="protein sequence ID" value="MFB9630300.1"/>
    <property type="molecule type" value="Genomic_DNA"/>
</dbReference>
<protein>
    <submittedName>
        <fullName evidence="3">Cellulose binding domain-containing protein</fullName>
    </submittedName>
</protein>
<dbReference type="Proteomes" id="UP001589532">
    <property type="component" value="Unassembled WGS sequence"/>
</dbReference>
<organism evidence="3 4">
    <name type="scientific">Nonomuraea helvata</name>
    <dbReference type="NCBI Taxonomy" id="37484"/>
    <lineage>
        <taxon>Bacteria</taxon>
        <taxon>Bacillati</taxon>
        <taxon>Actinomycetota</taxon>
        <taxon>Actinomycetes</taxon>
        <taxon>Streptosporangiales</taxon>
        <taxon>Streptosporangiaceae</taxon>
        <taxon>Nonomuraea</taxon>
    </lineage>
</organism>
<feature type="chain" id="PRO_5047419823" evidence="1">
    <location>
        <begin position="28"/>
        <end position="143"/>
    </location>
</feature>
<proteinExistence type="predicted"/>
<feature type="domain" description="CBM2" evidence="2">
    <location>
        <begin position="29"/>
        <end position="139"/>
    </location>
</feature>
<sequence>MRFARRLAGDALAALLLLPLMGGPAAASSTLLTGPCLVTYTVSVWATGFSADVAVTNRSVPLPNGVVTLILDDGQRPSVWWGANTSIGGSDPHMTFTLPAFHPDVAIGETYHFGYNATYTGAYDHAYAFRLGGQLCDIEYVTL</sequence>
<dbReference type="InterPro" id="IPR008965">
    <property type="entry name" value="CBM2/CBM3_carb-bd_dom_sf"/>
</dbReference>
<gene>
    <name evidence="3" type="ORF">ACFFSA_45115</name>
</gene>
<dbReference type="RefSeq" id="WP_344988035.1">
    <property type="nucleotide sequence ID" value="NZ_BAAAXV010000002.1"/>
</dbReference>
<dbReference type="Pfam" id="PF00553">
    <property type="entry name" value="CBM_2"/>
    <property type="match status" value="1"/>
</dbReference>
<reference evidence="3 4" key="1">
    <citation type="submission" date="2024-09" db="EMBL/GenBank/DDBJ databases">
        <authorList>
            <person name="Sun Q."/>
            <person name="Mori K."/>
        </authorList>
    </citation>
    <scope>NUCLEOTIDE SEQUENCE [LARGE SCALE GENOMIC DNA]</scope>
    <source>
        <strain evidence="3 4">JCM 3143</strain>
    </source>
</reference>
<evidence type="ECO:0000259" key="2">
    <source>
        <dbReference type="PROSITE" id="PS51173"/>
    </source>
</evidence>
<dbReference type="InterPro" id="IPR012291">
    <property type="entry name" value="CBM2_carb-bd_dom_sf"/>
</dbReference>
<name>A0ABV5SF23_9ACTN</name>